<organism evidence="3 4">
    <name type="scientific">Candidatus Auribacter fodinae</name>
    <dbReference type="NCBI Taxonomy" id="2093366"/>
    <lineage>
        <taxon>Bacteria</taxon>
        <taxon>Pseudomonadati</taxon>
        <taxon>Candidatus Auribacterota</taxon>
        <taxon>Candidatus Auribacteria</taxon>
        <taxon>Candidatus Auribacterales</taxon>
        <taxon>Candidatus Auribacteraceae</taxon>
        <taxon>Candidatus Auribacter</taxon>
    </lineage>
</organism>
<keyword evidence="1" id="KW-0812">Transmembrane</keyword>
<dbReference type="PROSITE" id="PS50022">
    <property type="entry name" value="FA58C_3"/>
    <property type="match status" value="1"/>
</dbReference>
<dbReference type="InterPro" id="IPR013424">
    <property type="entry name" value="Ice-binding_C"/>
</dbReference>
<dbReference type="InterPro" id="IPR008979">
    <property type="entry name" value="Galactose-bd-like_sf"/>
</dbReference>
<dbReference type="NCBIfam" id="TIGR02595">
    <property type="entry name" value="PEP_CTERM"/>
    <property type="match status" value="1"/>
</dbReference>
<reference evidence="3 4" key="1">
    <citation type="journal article" date="2017" name="ISME J.">
        <title>Energy and carbon metabolisms in a deep terrestrial subsurface fluid microbial community.</title>
        <authorList>
            <person name="Momper L."/>
            <person name="Jungbluth S.P."/>
            <person name="Lee M.D."/>
            <person name="Amend J.P."/>
        </authorList>
    </citation>
    <scope>NUCLEOTIDE SEQUENCE [LARGE SCALE GENOMIC DNA]</scope>
    <source>
        <strain evidence="3">SURF_26</strain>
    </source>
</reference>
<dbReference type="Pfam" id="PF00754">
    <property type="entry name" value="F5_F8_type_C"/>
    <property type="match status" value="1"/>
</dbReference>
<dbReference type="InterPro" id="IPR000421">
    <property type="entry name" value="FA58C"/>
</dbReference>
<dbReference type="Proteomes" id="UP000266426">
    <property type="component" value="Unassembled WGS sequence"/>
</dbReference>
<evidence type="ECO:0000256" key="1">
    <source>
        <dbReference type="SAM" id="Phobius"/>
    </source>
</evidence>
<dbReference type="Gene3D" id="2.60.120.260">
    <property type="entry name" value="Galactose-binding domain-like"/>
    <property type="match status" value="1"/>
</dbReference>
<feature type="transmembrane region" description="Helical" evidence="1">
    <location>
        <begin position="27"/>
        <end position="50"/>
    </location>
</feature>
<accession>A0A3A4RA54</accession>
<evidence type="ECO:0000313" key="4">
    <source>
        <dbReference type="Proteomes" id="UP000266426"/>
    </source>
</evidence>
<proteinExistence type="predicted"/>
<evidence type="ECO:0000259" key="2">
    <source>
        <dbReference type="PROSITE" id="PS50022"/>
    </source>
</evidence>
<sequence>MSLRSPEGAVAPMKRLPVKELFMMKKAVILISTVVIIMITLPVLSAPILISQYKPVTASSTYSTSYPSNLTNGSYSTGWNSGTSSVSWAQIDLQEELTIVKAIWYANVLPNGNQTFNLYIDSILVDSITQYVEFMTPVTFELATPIEGRYVKMELSGVSWKSGMEFEIYGPEPEPDPQPIPEPLSIILLLISASASFLKKQFRG</sequence>
<name>A0A3A4RA54_9BACT</name>
<evidence type="ECO:0000313" key="3">
    <source>
        <dbReference type="EMBL" id="RJP62107.1"/>
    </source>
</evidence>
<comment type="caution">
    <text evidence="3">The sequence shown here is derived from an EMBL/GenBank/DDBJ whole genome shotgun (WGS) entry which is preliminary data.</text>
</comment>
<feature type="domain" description="F5/8 type C" evidence="2">
    <location>
        <begin position="36"/>
        <end position="171"/>
    </location>
</feature>
<gene>
    <name evidence="3" type="ORF">C4541_00410</name>
</gene>
<dbReference type="SUPFAM" id="SSF49785">
    <property type="entry name" value="Galactose-binding domain-like"/>
    <property type="match status" value="1"/>
</dbReference>
<protein>
    <submittedName>
        <fullName evidence="3">Discoidin domain-containing protein</fullName>
    </submittedName>
</protein>
<keyword evidence="1" id="KW-0472">Membrane</keyword>
<dbReference type="EMBL" id="QZJZ01000005">
    <property type="protein sequence ID" value="RJP62107.1"/>
    <property type="molecule type" value="Genomic_DNA"/>
</dbReference>
<dbReference type="AlphaFoldDB" id="A0A3A4RA54"/>
<keyword evidence="1" id="KW-1133">Transmembrane helix</keyword>